<feature type="non-terminal residue" evidence="2">
    <location>
        <position position="46"/>
    </location>
</feature>
<dbReference type="AlphaFoldDB" id="A0A381T9A1"/>
<dbReference type="EMBL" id="UINC01004141">
    <property type="protein sequence ID" value="SVA12111.1"/>
    <property type="molecule type" value="Genomic_DNA"/>
</dbReference>
<sequence>QAAEGIGPVDDRAGRSRRAGRHAEGHSSLKKRQPPLRCPDNRVGQI</sequence>
<reference evidence="2" key="1">
    <citation type="submission" date="2018-05" db="EMBL/GenBank/DDBJ databases">
        <authorList>
            <person name="Lanie J.A."/>
            <person name="Ng W.-L."/>
            <person name="Kazmierczak K.M."/>
            <person name="Andrzejewski T.M."/>
            <person name="Davidsen T.M."/>
            <person name="Wayne K.J."/>
            <person name="Tettelin H."/>
            <person name="Glass J.I."/>
            <person name="Rusch D."/>
            <person name="Podicherti R."/>
            <person name="Tsui H.-C.T."/>
            <person name="Winkler M.E."/>
        </authorList>
    </citation>
    <scope>NUCLEOTIDE SEQUENCE</scope>
</reference>
<protein>
    <submittedName>
        <fullName evidence="2">Uncharacterized protein</fullName>
    </submittedName>
</protein>
<feature type="non-terminal residue" evidence="2">
    <location>
        <position position="1"/>
    </location>
</feature>
<evidence type="ECO:0000313" key="2">
    <source>
        <dbReference type="EMBL" id="SVA12111.1"/>
    </source>
</evidence>
<gene>
    <name evidence="2" type="ORF">METZ01_LOCUS64965</name>
</gene>
<name>A0A381T9A1_9ZZZZ</name>
<accession>A0A381T9A1</accession>
<organism evidence="2">
    <name type="scientific">marine metagenome</name>
    <dbReference type="NCBI Taxonomy" id="408172"/>
    <lineage>
        <taxon>unclassified sequences</taxon>
        <taxon>metagenomes</taxon>
        <taxon>ecological metagenomes</taxon>
    </lineage>
</organism>
<proteinExistence type="predicted"/>
<feature type="region of interest" description="Disordered" evidence="1">
    <location>
        <begin position="1"/>
        <end position="46"/>
    </location>
</feature>
<evidence type="ECO:0000256" key="1">
    <source>
        <dbReference type="SAM" id="MobiDB-lite"/>
    </source>
</evidence>